<dbReference type="FunFam" id="3.40.50.150:FF:000025">
    <property type="entry name" value="N-terminal Xaa-Pro-Lys N-methyltransferase 1"/>
    <property type="match status" value="1"/>
</dbReference>
<comment type="catalytic activity">
    <reaction evidence="10">
        <text>N-terminal L-alanyl-L-prolyl-L-lysyl-[protein] + 3 S-adenosyl-L-methionine = N-terminal N,N,N-trimethyl-L-alanyl-L-prolyl-L-lysyl-[protein] + 3 S-adenosyl-L-homocysteine + 3 H(+)</text>
        <dbReference type="Rhea" id="RHEA:54712"/>
        <dbReference type="Rhea" id="RHEA-COMP:13785"/>
        <dbReference type="Rhea" id="RHEA-COMP:13971"/>
        <dbReference type="ChEBI" id="CHEBI:15378"/>
        <dbReference type="ChEBI" id="CHEBI:57856"/>
        <dbReference type="ChEBI" id="CHEBI:59789"/>
        <dbReference type="ChEBI" id="CHEBI:138057"/>
        <dbReference type="ChEBI" id="CHEBI:138315"/>
        <dbReference type="EC" id="2.1.1.244"/>
    </reaction>
</comment>
<dbReference type="AlphaFoldDB" id="A0A835JRE5"/>
<dbReference type="CDD" id="cd05325">
    <property type="entry name" value="carb_red_sniffer_like_SDR_c"/>
    <property type="match status" value="1"/>
</dbReference>
<keyword evidence="2" id="KW-0489">Methyltransferase</keyword>
<evidence type="ECO:0000256" key="5">
    <source>
        <dbReference type="ARBA" id="ARBA00039112"/>
    </source>
</evidence>
<dbReference type="EMBL" id="JADGMS010000011">
    <property type="protein sequence ID" value="KAF9673139.1"/>
    <property type="molecule type" value="Genomic_DNA"/>
</dbReference>
<comment type="caution">
    <text evidence="12">The sequence shown here is derived from an EMBL/GenBank/DDBJ whole genome shotgun (WGS) entry which is preliminary data.</text>
</comment>
<dbReference type="Gene3D" id="3.40.50.720">
    <property type="entry name" value="NAD(P)-binding Rossmann-like Domain"/>
    <property type="match status" value="1"/>
</dbReference>
<evidence type="ECO:0000256" key="10">
    <source>
        <dbReference type="ARBA" id="ARBA00048167"/>
    </source>
</evidence>
<keyword evidence="4" id="KW-0949">S-adenosyl-L-methionine</keyword>
<evidence type="ECO:0000256" key="8">
    <source>
        <dbReference type="ARBA" id="ARBA00047306"/>
    </source>
</evidence>
<evidence type="ECO:0000256" key="9">
    <source>
        <dbReference type="ARBA" id="ARBA00047885"/>
    </source>
</evidence>
<dbReference type="OrthoDB" id="1298661at2759"/>
<keyword evidence="13" id="KW-1185">Reference proteome</keyword>
<evidence type="ECO:0000256" key="6">
    <source>
        <dbReference type="ARBA" id="ARBA00039449"/>
    </source>
</evidence>
<dbReference type="Pfam" id="PF00106">
    <property type="entry name" value="adh_short"/>
    <property type="match status" value="1"/>
</dbReference>
<evidence type="ECO:0000313" key="12">
    <source>
        <dbReference type="EMBL" id="KAF9673139.1"/>
    </source>
</evidence>
<comment type="similarity">
    <text evidence="1">Belongs to the methyltransferase superfamily. NTM1 family.</text>
</comment>
<reference evidence="12 13" key="1">
    <citation type="submission" date="2020-10" db="EMBL/GenBank/DDBJ databases">
        <title>Plant Genome Project.</title>
        <authorList>
            <person name="Zhang R.-G."/>
        </authorList>
    </citation>
    <scope>NUCLEOTIDE SEQUENCE [LARGE SCALE GENOMIC DNA]</scope>
    <source>
        <strain evidence="12">FAFU-HL-1</strain>
        <tissue evidence="12">Leaf</tissue>
    </source>
</reference>
<dbReference type="PANTHER" id="PTHR12753:SF0">
    <property type="entry name" value="ALPHA N-TERMINAL PROTEIN METHYLTRANSFERASE 1"/>
    <property type="match status" value="1"/>
</dbReference>
<dbReference type="SUPFAM" id="SSF53335">
    <property type="entry name" value="S-adenosyl-L-methionine-dependent methyltransferases"/>
    <property type="match status" value="1"/>
</dbReference>
<dbReference type="PRINTS" id="PR00081">
    <property type="entry name" value="GDHRDH"/>
</dbReference>
<proteinExistence type="inferred from homology"/>
<dbReference type="GO" id="GO:0032259">
    <property type="term" value="P:methylation"/>
    <property type="evidence" value="ECO:0007669"/>
    <property type="project" value="UniProtKB-KW"/>
</dbReference>
<dbReference type="GO" id="GO:0071885">
    <property type="term" value="F:N-terminal protein N-methyltransferase activity"/>
    <property type="evidence" value="ECO:0007669"/>
    <property type="project" value="UniProtKB-EC"/>
</dbReference>
<dbReference type="InterPro" id="IPR008576">
    <property type="entry name" value="MeTrfase_NTM1"/>
</dbReference>
<evidence type="ECO:0000256" key="2">
    <source>
        <dbReference type="ARBA" id="ARBA00022603"/>
    </source>
</evidence>
<evidence type="ECO:0000256" key="1">
    <source>
        <dbReference type="ARBA" id="ARBA00009059"/>
    </source>
</evidence>
<dbReference type="EC" id="2.1.1.244" evidence="5"/>
<dbReference type="InterPro" id="IPR036291">
    <property type="entry name" value="NAD(P)-bd_dom_sf"/>
</dbReference>
<evidence type="ECO:0000256" key="11">
    <source>
        <dbReference type="ARBA" id="ARBA00060050"/>
    </source>
</evidence>
<gene>
    <name evidence="12" type="ORF">SADUNF_Sadunf11G0117500</name>
</gene>
<evidence type="ECO:0000256" key="4">
    <source>
        <dbReference type="ARBA" id="ARBA00022691"/>
    </source>
</evidence>
<name>A0A835JRE5_9ROSI</name>
<evidence type="ECO:0000313" key="13">
    <source>
        <dbReference type="Proteomes" id="UP000657918"/>
    </source>
</evidence>
<dbReference type="SUPFAM" id="SSF51735">
    <property type="entry name" value="NAD(P)-binding Rossmann-fold domains"/>
    <property type="match status" value="2"/>
</dbReference>
<dbReference type="GO" id="GO:0005737">
    <property type="term" value="C:cytoplasm"/>
    <property type="evidence" value="ECO:0007669"/>
    <property type="project" value="TreeGrafter"/>
</dbReference>
<dbReference type="CDD" id="cd02440">
    <property type="entry name" value="AdoMet_MTases"/>
    <property type="match status" value="1"/>
</dbReference>
<dbReference type="InterPro" id="IPR029063">
    <property type="entry name" value="SAM-dependent_MTases_sf"/>
</dbReference>
<comment type="catalytic activity">
    <reaction evidence="9">
        <text>N-terminal L-prolyl-L-prolyl-L-lysyl-[protein] + 2 S-adenosyl-L-methionine = N-terminal N,N-dimethyl-L-prolyl-L-prolyl-L-lysyl-[protein] + 2 S-adenosyl-L-homocysteine + 2 H(+)</text>
        <dbReference type="Rhea" id="RHEA:54736"/>
        <dbReference type="Rhea" id="RHEA-COMP:13787"/>
        <dbReference type="Rhea" id="RHEA-COMP:13974"/>
        <dbReference type="ChEBI" id="CHEBI:15378"/>
        <dbReference type="ChEBI" id="CHEBI:57856"/>
        <dbReference type="ChEBI" id="CHEBI:59789"/>
        <dbReference type="ChEBI" id="CHEBI:138059"/>
        <dbReference type="ChEBI" id="CHEBI:138318"/>
        <dbReference type="EC" id="2.1.1.244"/>
    </reaction>
</comment>
<dbReference type="Pfam" id="PF05891">
    <property type="entry name" value="Methyltransf_PK"/>
    <property type="match status" value="1"/>
</dbReference>
<protein>
    <recommendedName>
        <fullName evidence="6">Alpha N-terminal protein methyltransferase 1</fullName>
        <ecNumber evidence="5">2.1.1.244</ecNumber>
    </recommendedName>
    <alternativeName>
        <fullName evidence="7">X-Pro-Lys N-terminal protein methyltransferase 1</fullName>
    </alternativeName>
</protein>
<comment type="function">
    <text evidence="11">Alpha-N-methyltransferase that methylates the N-terminus of target proteins containing the N-terminal motif [Ala/Pro/Ser]-Pro-Lys when the initiator Met is cleaved. Specifically catalyzes mono-, di- or tri-methylation of exposed alpha-amino group of Ala or Ser residue in the [Ala/Ser]-Pro-Lys motif and mono- or di-methylation of Pro in the Pro-Pro-Lys motif.</text>
</comment>
<comment type="catalytic activity">
    <reaction evidence="8">
        <text>N-terminal L-seryl-L-prolyl-L-lysyl-[protein] + 3 S-adenosyl-L-methionine = N-terminal N,N,N-trimethyl-L-seryl-L-prolyl-L-lysyl-[protein] + 3 S-adenosyl-L-homocysteine + 3 H(+)</text>
        <dbReference type="Rhea" id="RHEA:54724"/>
        <dbReference type="Rhea" id="RHEA-COMP:13789"/>
        <dbReference type="Rhea" id="RHEA-COMP:13973"/>
        <dbReference type="ChEBI" id="CHEBI:15378"/>
        <dbReference type="ChEBI" id="CHEBI:57856"/>
        <dbReference type="ChEBI" id="CHEBI:59789"/>
        <dbReference type="ChEBI" id="CHEBI:138061"/>
        <dbReference type="ChEBI" id="CHEBI:138317"/>
        <dbReference type="EC" id="2.1.1.244"/>
    </reaction>
</comment>
<sequence>MKLWLPTSHAFMATPSTFRSIRRACFASSALKWEGGVSMVQGASRGIGLEFVKQLLEKNDKGHVVATCRNPNRATGLVDLKDRFAERLNIMPLDLTIESTIEASAKFIREKYGSLNLLINASGILSIPNVLQPETTLSKVERSSLMLSYEVNAVGPILAIKGVVIHLELNTVVYRLQHMWPLLKAGGGFGTERDVAVVANLSARVGSIGDNHLGGWHSYRSSKAALNQYPERILCECDSQLGLSSYLCYFLVPQLDMTKRIMITLVKDIYVGFCLFSPLQGIFYTSAFNTLLSATWQGICQGYLCQRSETAHACGVCHFSLFGLCNAQAPDGICKGHAWCLETQAYPEVFQLVTKTVSVEFTRRRDPIICILLHPGTVDTDLSKPFQRNVPEGKLFTKEFSVQKLLSIINNAKSQDNGKFFAWDGQEIPCYQWVHKLRRINGTYKVTVIYLRITGDTCRDRESNFDVASSRNLAQELLQKRKERRKITEKRVFMVLLLSKQLPSTNSCMLLMQLADFHVRAAYLHIGFIHASTLAVTVTYFSSEQTNSRPDDSHGRLSHGLNKKMDLVNTHPYRFRPLCHTQKPYKKSHLSLQTTIYCHPTRFHRHYTAAAIQSTMEAAGTDSDGREFKSPDEMWLEHTGDNNKKTQWYRDGVAYWEGVEASVNGVLGGYGHVNDADVKGSEGFLQTLLAELFVDGGIDRHLVALDCGSGIGRITKNLLIRYFSEVDLLEPVSHFLDAARESLLQENHMASDKHKATNFYCVPLQEFTPDVGRYDVIWVQWCIGHLTDDDFVSFFNRAKIGLKPGGFFVLKENLARSGFVLDKEDRSITRSDSYFKGLFSRETLHCYCSFDYFHWLNQEQKGLPKELFAVKMYALTTDIPKRVTKARSKAQANRPGIIK</sequence>
<evidence type="ECO:0000256" key="7">
    <source>
        <dbReference type="ARBA" id="ARBA00043129"/>
    </source>
</evidence>
<dbReference type="InterPro" id="IPR002347">
    <property type="entry name" value="SDR_fam"/>
</dbReference>
<accession>A0A835JRE5</accession>
<dbReference type="Proteomes" id="UP000657918">
    <property type="component" value="Chromosome 11"/>
</dbReference>
<keyword evidence="3" id="KW-0808">Transferase</keyword>
<organism evidence="12 13">
    <name type="scientific">Salix dunnii</name>
    <dbReference type="NCBI Taxonomy" id="1413687"/>
    <lineage>
        <taxon>Eukaryota</taxon>
        <taxon>Viridiplantae</taxon>
        <taxon>Streptophyta</taxon>
        <taxon>Embryophyta</taxon>
        <taxon>Tracheophyta</taxon>
        <taxon>Spermatophyta</taxon>
        <taxon>Magnoliopsida</taxon>
        <taxon>eudicotyledons</taxon>
        <taxon>Gunneridae</taxon>
        <taxon>Pentapetalae</taxon>
        <taxon>rosids</taxon>
        <taxon>fabids</taxon>
        <taxon>Malpighiales</taxon>
        <taxon>Salicaceae</taxon>
        <taxon>Saliceae</taxon>
        <taxon>Salix</taxon>
    </lineage>
</organism>
<dbReference type="Gene3D" id="3.40.50.150">
    <property type="entry name" value="Vaccinia Virus protein VP39"/>
    <property type="match status" value="1"/>
</dbReference>
<evidence type="ECO:0000256" key="3">
    <source>
        <dbReference type="ARBA" id="ARBA00022679"/>
    </source>
</evidence>
<dbReference type="PANTHER" id="PTHR12753">
    <property type="entry name" value="AD-003 - RELATED"/>
    <property type="match status" value="1"/>
</dbReference>